<feature type="compositionally biased region" description="Low complexity" evidence="1">
    <location>
        <begin position="35"/>
        <end position="54"/>
    </location>
</feature>
<dbReference type="AlphaFoldDB" id="A0A2W5D9M2"/>
<dbReference type="InterPro" id="IPR025442">
    <property type="entry name" value="DUF4185"/>
</dbReference>
<dbReference type="EMBL" id="QFNY01000006">
    <property type="protein sequence ID" value="PZP03712.1"/>
    <property type="molecule type" value="Genomic_DNA"/>
</dbReference>
<protein>
    <recommendedName>
        <fullName evidence="3">DUF4185 domain-containing protein</fullName>
    </recommendedName>
</protein>
<dbReference type="Proteomes" id="UP000249451">
    <property type="component" value="Unassembled WGS sequence"/>
</dbReference>
<evidence type="ECO:0000313" key="4">
    <source>
        <dbReference type="EMBL" id="PZP03712.1"/>
    </source>
</evidence>
<evidence type="ECO:0000313" key="5">
    <source>
        <dbReference type="Proteomes" id="UP000249451"/>
    </source>
</evidence>
<gene>
    <name evidence="4" type="ORF">DI609_00580</name>
</gene>
<feature type="domain" description="DUF4185" evidence="3">
    <location>
        <begin position="83"/>
        <end position="400"/>
    </location>
</feature>
<dbReference type="Pfam" id="PF13810">
    <property type="entry name" value="DUF4185"/>
    <property type="match status" value="1"/>
</dbReference>
<organism evidence="4 5">
    <name type="scientific">Corynebacterium urealyticum</name>
    <dbReference type="NCBI Taxonomy" id="43771"/>
    <lineage>
        <taxon>Bacteria</taxon>
        <taxon>Bacillati</taxon>
        <taxon>Actinomycetota</taxon>
        <taxon>Actinomycetes</taxon>
        <taxon>Mycobacteriales</taxon>
        <taxon>Corynebacteriaceae</taxon>
        <taxon>Corynebacterium</taxon>
    </lineage>
</organism>
<evidence type="ECO:0000256" key="1">
    <source>
        <dbReference type="SAM" id="MobiDB-lite"/>
    </source>
</evidence>
<evidence type="ECO:0000259" key="3">
    <source>
        <dbReference type="Pfam" id="PF13810"/>
    </source>
</evidence>
<sequence>MLAAALATSSFSVMVGSAGTAHAAGPCSAWSPGSSDTAAALGSSGSSSGSSAPSWLKGIPGGMPSLTGHTTAMHILTGPNGPDQLSKFGLASTDLGFMWDAGDGRTLAVFGDSFRCGPRGDGWHSNAIFESDDRDPSNGIHLTRPVNGDRSDEFLPRSLKIDGVEMTVIPTSGIAIDGVQYVDFMSVKKWGTPGNWTTNYAATAKSTDGGKTWTVMEGSKRTNTNPSTSDKLPTLPAHVRGAENFQMTAFAAPPAESNDPYVYVYGTPNGRSGQARLARFPKDSFALFPGAAAHSDAEFYTGSGWSRTMSDAAPVLDGRVSELSVMYHPEQDAWLALYEAPQGVVIRKAASPEGPWSAPRTLVSRAQIGDLYGAFMFPHQVDENLYWVATTWKDYNPVVYKTDLGRVFQ</sequence>
<feature type="signal peptide" evidence="2">
    <location>
        <begin position="1"/>
        <end position="23"/>
    </location>
</feature>
<reference evidence="4 5" key="1">
    <citation type="submission" date="2017-11" db="EMBL/GenBank/DDBJ databases">
        <title>Infants hospitalized years apart are colonized by the same room-sourced microbial strains.</title>
        <authorList>
            <person name="Brooks B."/>
            <person name="Olm M.R."/>
            <person name="Firek B.A."/>
            <person name="Baker R."/>
            <person name="Thomas B.C."/>
            <person name="Morowitz M.J."/>
            <person name="Banfield J.F."/>
        </authorList>
    </citation>
    <scope>NUCLEOTIDE SEQUENCE [LARGE SCALE GENOMIC DNA]</scope>
    <source>
        <strain evidence="4">S2_012_000_R3_87</strain>
    </source>
</reference>
<accession>A0A2W5D9M2</accession>
<comment type="caution">
    <text evidence="4">The sequence shown here is derived from an EMBL/GenBank/DDBJ whole genome shotgun (WGS) entry which is preliminary data.</text>
</comment>
<name>A0A2W5D9M2_9CORY</name>
<proteinExistence type="predicted"/>
<evidence type="ECO:0000256" key="2">
    <source>
        <dbReference type="SAM" id="SignalP"/>
    </source>
</evidence>
<keyword evidence="2" id="KW-0732">Signal</keyword>
<feature type="region of interest" description="Disordered" evidence="1">
    <location>
        <begin position="35"/>
        <end position="63"/>
    </location>
</feature>
<feature type="chain" id="PRO_5015942811" description="DUF4185 domain-containing protein" evidence="2">
    <location>
        <begin position="24"/>
        <end position="409"/>
    </location>
</feature>